<comment type="caution">
    <text evidence="1">The sequence shown here is derived from an EMBL/GenBank/DDBJ whole genome shotgun (WGS) entry which is preliminary data.</text>
</comment>
<sequence length="247" mass="25071">MSSLICQYCSYRATGGEATCPNCGAPLTATAAPAKPEPAPTVAHEATSGAMLGTALRKFGEVVRDDAAVVGKEAAAVERAVHEPHPRWQWQAVAAVLAVMAVVGFFLVKSCSFSISPPTGVPLGSVTTALPAPLRTAASCQPMAGSGAVVERCVIGAGDPLLNGAITAKRDLIFHARLVPRTTLNETVGQWRAAGATVVTDGSVFAAVSPSAAVQYANPSTGLLLDSGTFAGAASARTFLSRSGLLP</sequence>
<dbReference type="EMBL" id="JAAGUZ010000026">
    <property type="protein sequence ID" value="NEW45127.1"/>
    <property type="molecule type" value="Genomic_DNA"/>
</dbReference>
<protein>
    <submittedName>
        <fullName evidence="1">Uncharacterized protein</fullName>
    </submittedName>
</protein>
<evidence type="ECO:0000313" key="2">
    <source>
        <dbReference type="Proteomes" id="UP000468928"/>
    </source>
</evidence>
<gene>
    <name evidence="1" type="ORF">GV789_11760</name>
</gene>
<accession>A0A6P1D3T5</accession>
<dbReference type="AlphaFoldDB" id="A0A6P1D3T5"/>
<dbReference type="Proteomes" id="UP000468928">
    <property type="component" value="Unassembled WGS sequence"/>
</dbReference>
<name>A0A6P1D3T5_9NOCA</name>
<organism evidence="1 2">
    <name type="scientific">Nocardia cyriacigeorgica</name>
    <dbReference type="NCBI Taxonomy" id="135487"/>
    <lineage>
        <taxon>Bacteria</taxon>
        <taxon>Bacillati</taxon>
        <taxon>Actinomycetota</taxon>
        <taxon>Actinomycetes</taxon>
        <taxon>Mycobacteriales</taxon>
        <taxon>Nocardiaceae</taxon>
        <taxon>Nocardia</taxon>
    </lineage>
</organism>
<reference evidence="1 2" key="1">
    <citation type="submission" date="2020-01" db="EMBL/GenBank/DDBJ databases">
        <title>Genetics and antimicrobial susceptibilities of Nocardia species isolated from the soil; a comparison with species isolated from humans.</title>
        <authorList>
            <person name="Carrasco G."/>
            <person name="Monzon S."/>
            <person name="Sansegundo M."/>
            <person name="Garcia E."/>
            <person name="Garrido N."/>
            <person name="Medina M.J."/>
            <person name="Villalon P."/>
            <person name="Ramirez-Arocha A.C."/>
            <person name="Jimenez P."/>
            <person name="Cuesta I."/>
            <person name="Valdezate S."/>
        </authorList>
    </citation>
    <scope>NUCLEOTIDE SEQUENCE [LARGE SCALE GENOMIC DNA]</scope>
    <source>
        <strain evidence="1 2">CNM20110639</strain>
    </source>
</reference>
<dbReference type="RefSeq" id="WP_163824481.1">
    <property type="nucleotide sequence ID" value="NZ_JAAGUY010000009.1"/>
</dbReference>
<evidence type="ECO:0000313" key="1">
    <source>
        <dbReference type="EMBL" id="NEW45127.1"/>
    </source>
</evidence>
<proteinExistence type="predicted"/>